<name>A0ABV7FLS9_9ALTE</name>
<comment type="caution">
    <text evidence="2">The sequence shown here is derived from an EMBL/GenBank/DDBJ whole genome shotgun (WGS) entry which is preliminary data.</text>
</comment>
<proteinExistence type="predicted"/>
<feature type="signal peptide" evidence="1">
    <location>
        <begin position="1"/>
        <end position="20"/>
    </location>
</feature>
<keyword evidence="1" id="KW-0732">Signal</keyword>
<dbReference type="Proteomes" id="UP001595478">
    <property type="component" value="Unassembled WGS sequence"/>
</dbReference>
<reference evidence="3" key="1">
    <citation type="journal article" date="2019" name="Int. J. Syst. Evol. Microbiol.">
        <title>The Global Catalogue of Microorganisms (GCM) 10K type strain sequencing project: providing services to taxonomists for standard genome sequencing and annotation.</title>
        <authorList>
            <consortium name="The Broad Institute Genomics Platform"/>
            <consortium name="The Broad Institute Genome Sequencing Center for Infectious Disease"/>
            <person name="Wu L."/>
            <person name="Ma J."/>
        </authorList>
    </citation>
    <scope>NUCLEOTIDE SEQUENCE [LARGE SCALE GENOMIC DNA]</scope>
    <source>
        <strain evidence="3">KCTC 52473</strain>
    </source>
</reference>
<evidence type="ECO:0000256" key="1">
    <source>
        <dbReference type="SAM" id="SignalP"/>
    </source>
</evidence>
<accession>A0ABV7FLS9</accession>
<dbReference type="RefSeq" id="WP_376918848.1">
    <property type="nucleotide sequence ID" value="NZ_JBHRSW010000005.1"/>
</dbReference>
<organism evidence="2 3">
    <name type="scientific">Agaribacter flavus</name>
    <dbReference type="NCBI Taxonomy" id="1902781"/>
    <lineage>
        <taxon>Bacteria</taxon>
        <taxon>Pseudomonadati</taxon>
        <taxon>Pseudomonadota</taxon>
        <taxon>Gammaproteobacteria</taxon>
        <taxon>Alteromonadales</taxon>
        <taxon>Alteromonadaceae</taxon>
        <taxon>Agaribacter</taxon>
    </lineage>
</organism>
<evidence type="ECO:0008006" key="4">
    <source>
        <dbReference type="Google" id="ProtNLM"/>
    </source>
</evidence>
<gene>
    <name evidence="2" type="ORF">ACFOHL_03725</name>
</gene>
<keyword evidence="3" id="KW-1185">Reference proteome</keyword>
<protein>
    <recommendedName>
        <fullName evidence="4">DUF3887 domain-containing protein</fullName>
    </recommendedName>
</protein>
<feature type="chain" id="PRO_5045337115" description="DUF3887 domain-containing protein" evidence="1">
    <location>
        <begin position="21"/>
        <end position="127"/>
    </location>
</feature>
<evidence type="ECO:0000313" key="3">
    <source>
        <dbReference type="Proteomes" id="UP001595478"/>
    </source>
</evidence>
<sequence length="127" mass="14262">MKNRTLLTYLILTFSSIASASKTPETLAMVYQEQLNNGNIEQALAYWLPRKAAQFKKDNGLVLSQLFGDIEIIKNTINGSCNNSSCKVFAQFKNNDNELQQVIYTFEGVNNLKLSNVQTHGYRYGGS</sequence>
<dbReference type="EMBL" id="JBHRSW010000005">
    <property type="protein sequence ID" value="MFC3120718.1"/>
    <property type="molecule type" value="Genomic_DNA"/>
</dbReference>
<evidence type="ECO:0000313" key="2">
    <source>
        <dbReference type="EMBL" id="MFC3120718.1"/>
    </source>
</evidence>